<gene>
    <name evidence="6" type="ORF">GCM10023086_49840</name>
</gene>
<organism evidence="6 7">
    <name type="scientific">Streptomyces venetus</name>
    <dbReference type="NCBI Taxonomy" id="1701086"/>
    <lineage>
        <taxon>Bacteria</taxon>
        <taxon>Bacillati</taxon>
        <taxon>Actinomycetota</taxon>
        <taxon>Actinomycetes</taxon>
        <taxon>Kitasatosporales</taxon>
        <taxon>Streptomycetaceae</taxon>
        <taxon>Streptomyces</taxon>
    </lineage>
</organism>
<dbReference type="InterPro" id="IPR029058">
    <property type="entry name" value="AB_hydrolase_fold"/>
</dbReference>
<evidence type="ECO:0000259" key="5">
    <source>
        <dbReference type="Pfam" id="PF00135"/>
    </source>
</evidence>
<dbReference type="RefSeq" id="WP_345663845.1">
    <property type="nucleotide sequence ID" value="NZ_BAABET010000007.1"/>
</dbReference>
<feature type="domain" description="Carboxylesterase type B" evidence="5">
    <location>
        <begin position="7"/>
        <end position="457"/>
    </location>
</feature>
<dbReference type="EMBL" id="BAABET010000007">
    <property type="protein sequence ID" value="GAA4323790.1"/>
    <property type="molecule type" value="Genomic_DNA"/>
</dbReference>
<evidence type="ECO:0000256" key="2">
    <source>
        <dbReference type="ARBA" id="ARBA00022801"/>
    </source>
</evidence>
<evidence type="ECO:0000313" key="7">
    <source>
        <dbReference type="Proteomes" id="UP001501115"/>
    </source>
</evidence>
<dbReference type="SUPFAM" id="SSF53474">
    <property type="entry name" value="alpha/beta-Hydrolases"/>
    <property type="match status" value="1"/>
</dbReference>
<evidence type="ECO:0000256" key="1">
    <source>
        <dbReference type="ARBA" id="ARBA00005964"/>
    </source>
</evidence>
<keyword evidence="2 3" id="KW-0378">Hydrolase</keyword>
<dbReference type="InterPro" id="IPR002018">
    <property type="entry name" value="CarbesteraseB"/>
</dbReference>
<dbReference type="Gene3D" id="3.40.50.1820">
    <property type="entry name" value="alpha/beta hydrolase"/>
    <property type="match status" value="1"/>
</dbReference>
<sequence length="515" mass="55191">MTVVQADPVVSTPYGALRGRYEHGVAVFRGIPYAAPPFGPRRFRPPVPPEPWDGVREADAFGPTPPKPPYSDAFAHYLSDPVVPGDDCLNLNVWTPQPGPGARLPVLVWLHGGALTRGSSAVPVYDGHAFARDGVVCVSINYRLGVEGYGLFPDTPPNPGLRDQIAALTWVYEAVEAFGGDPGRITLFGQSAGAISIGALVAAPQTQGLVRRAVLQSGPPEASERAKVRRMVRRMASRLKIPATAEAFAAVDRDLLLRTQAEVGRLSSPVVGGPAFGLVVDGDVVPRDPFQALTDGAAPGVELLMGWTRDEYRLWLVPGGLLDRVDRLGAVALAGAMARCHCGSEVPRGYRALHPGASTAETVGQLVTDHLLRIPLHHLADARTEPSYVYEFAWPSNLPGLGACHALELGFVFDTGGVPESRQLAGEGAPQELADAMHAAWVRFATDGDPGWERWNPAHPVRVFGDRAPDAENGLAYTAYGPRDRELALWATAPVPSPEELTPASRSALRRLRRH</sequence>
<dbReference type="Proteomes" id="UP001501115">
    <property type="component" value="Unassembled WGS sequence"/>
</dbReference>
<protein>
    <recommendedName>
        <fullName evidence="3">Carboxylic ester hydrolase</fullName>
        <ecNumber evidence="3">3.1.1.-</ecNumber>
    </recommendedName>
</protein>
<dbReference type="PROSITE" id="PS00122">
    <property type="entry name" value="CARBOXYLESTERASE_B_1"/>
    <property type="match status" value="1"/>
</dbReference>
<evidence type="ECO:0000256" key="4">
    <source>
        <dbReference type="SAM" id="MobiDB-lite"/>
    </source>
</evidence>
<name>A0ABP8GG58_9ACTN</name>
<evidence type="ECO:0000256" key="3">
    <source>
        <dbReference type="RuleBase" id="RU361235"/>
    </source>
</evidence>
<keyword evidence="7" id="KW-1185">Reference proteome</keyword>
<feature type="region of interest" description="Disordered" evidence="4">
    <location>
        <begin position="496"/>
        <end position="515"/>
    </location>
</feature>
<comment type="caution">
    <text evidence="6">The sequence shown here is derived from an EMBL/GenBank/DDBJ whole genome shotgun (WGS) entry which is preliminary data.</text>
</comment>
<reference evidence="7" key="1">
    <citation type="journal article" date="2019" name="Int. J. Syst. Evol. Microbiol.">
        <title>The Global Catalogue of Microorganisms (GCM) 10K type strain sequencing project: providing services to taxonomists for standard genome sequencing and annotation.</title>
        <authorList>
            <consortium name="The Broad Institute Genomics Platform"/>
            <consortium name="The Broad Institute Genome Sequencing Center for Infectious Disease"/>
            <person name="Wu L."/>
            <person name="Ma J."/>
        </authorList>
    </citation>
    <scope>NUCLEOTIDE SEQUENCE [LARGE SCALE GENOMIC DNA]</scope>
    <source>
        <strain evidence="7">JCM 31290</strain>
    </source>
</reference>
<comment type="similarity">
    <text evidence="1 3">Belongs to the type-B carboxylesterase/lipase family.</text>
</comment>
<dbReference type="PANTHER" id="PTHR11559">
    <property type="entry name" value="CARBOXYLESTERASE"/>
    <property type="match status" value="1"/>
</dbReference>
<dbReference type="EC" id="3.1.1.-" evidence="3"/>
<dbReference type="InterPro" id="IPR019826">
    <property type="entry name" value="Carboxylesterase_B_AS"/>
</dbReference>
<dbReference type="Pfam" id="PF00135">
    <property type="entry name" value="COesterase"/>
    <property type="match status" value="1"/>
</dbReference>
<evidence type="ECO:0000313" key="6">
    <source>
        <dbReference type="EMBL" id="GAA4323790.1"/>
    </source>
</evidence>
<proteinExistence type="inferred from homology"/>
<accession>A0ABP8GG58</accession>
<dbReference type="InterPro" id="IPR050309">
    <property type="entry name" value="Type-B_Carboxylest/Lipase"/>
</dbReference>